<dbReference type="STRING" id="675824.A0A1E3QBZ0"/>
<dbReference type="OrthoDB" id="13601at2759"/>
<feature type="disulfide bond" evidence="6">
    <location>
        <begin position="44"/>
        <end position="59"/>
    </location>
</feature>
<evidence type="ECO:0000256" key="1">
    <source>
        <dbReference type="ARBA" id="ARBA00004569"/>
    </source>
</evidence>
<dbReference type="Gene3D" id="1.10.287.1130">
    <property type="entry name" value="CytochromE C oxidase copper chaperone"/>
    <property type="match status" value="1"/>
</dbReference>
<evidence type="ECO:0000313" key="7">
    <source>
        <dbReference type="EMBL" id="ODQ75219.1"/>
    </source>
</evidence>
<dbReference type="InterPro" id="IPR009069">
    <property type="entry name" value="Cys_alpha_HP_mot_SF"/>
</dbReference>
<dbReference type="InterPro" id="IPR027179">
    <property type="entry name" value="CMC4"/>
</dbReference>
<name>A0A1E3QBZ0_LIPST</name>
<dbReference type="PANTHER" id="PTHR15590:SF0">
    <property type="entry name" value="CX9C MOTIF-CONTAINING PROTEIN 4"/>
    <property type="match status" value="1"/>
</dbReference>
<feature type="disulfide bond" evidence="6">
    <location>
        <begin position="22"/>
        <end position="33"/>
    </location>
</feature>
<dbReference type="Pfam" id="PF08991">
    <property type="entry name" value="CMC4"/>
    <property type="match status" value="1"/>
</dbReference>
<evidence type="ECO:0000256" key="6">
    <source>
        <dbReference type="PIRSR" id="PIRSR627179-50"/>
    </source>
</evidence>
<gene>
    <name evidence="7" type="ORF">LIPSTDRAFT_69411</name>
</gene>
<dbReference type="Proteomes" id="UP000094385">
    <property type="component" value="Unassembled WGS sequence"/>
</dbReference>
<dbReference type="SUPFAM" id="SSF47072">
    <property type="entry name" value="Cysteine alpha-hairpin motif"/>
    <property type="match status" value="1"/>
</dbReference>
<proteinExistence type="inferred from homology"/>
<dbReference type="PROSITE" id="PS51808">
    <property type="entry name" value="CHCH"/>
    <property type="match status" value="1"/>
</dbReference>
<accession>A0A1E3QBZ0</accession>
<comment type="similarity">
    <text evidence="2">Belongs to the CMC4 family.</text>
</comment>
<protein>
    <recommendedName>
        <fullName evidence="3">Cx9C motif-containing protein 4, mitochondrial</fullName>
    </recommendedName>
</protein>
<organism evidence="7 8">
    <name type="scientific">Lipomyces starkeyi NRRL Y-11557</name>
    <dbReference type="NCBI Taxonomy" id="675824"/>
    <lineage>
        <taxon>Eukaryota</taxon>
        <taxon>Fungi</taxon>
        <taxon>Dikarya</taxon>
        <taxon>Ascomycota</taxon>
        <taxon>Saccharomycotina</taxon>
        <taxon>Lipomycetes</taxon>
        <taxon>Lipomycetales</taxon>
        <taxon>Lipomycetaceae</taxon>
        <taxon>Lipomyces</taxon>
    </lineage>
</organism>
<keyword evidence="8" id="KW-1185">Reference proteome</keyword>
<evidence type="ECO:0000313" key="8">
    <source>
        <dbReference type="Proteomes" id="UP000094385"/>
    </source>
</evidence>
<dbReference type="AlphaFoldDB" id="A0A1E3QBZ0"/>
<feature type="disulfide bond" evidence="6">
    <location>
        <begin position="12"/>
        <end position="43"/>
    </location>
</feature>
<dbReference type="PANTHER" id="PTHR15590">
    <property type="entry name" value="CX9C MOTIF-CONTAINING PROTEIN 4"/>
    <property type="match status" value="1"/>
</dbReference>
<sequence>MGSTEKPSPKVCHAEACAIQDCLRRTDYNERRCTAAIDSLYACCKKMYEEDPEARAIACPQPEQLKLKLEQRAKEVVDAEMRKTRMG</sequence>
<evidence type="ECO:0000256" key="5">
    <source>
        <dbReference type="ARBA" id="ARBA00023157"/>
    </source>
</evidence>
<dbReference type="EMBL" id="KV454291">
    <property type="protein sequence ID" value="ODQ75219.1"/>
    <property type="molecule type" value="Genomic_DNA"/>
</dbReference>
<dbReference type="GO" id="GO:0005758">
    <property type="term" value="C:mitochondrial intermembrane space"/>
    <property type="evidence" value="ECO:0007669"/>
    <property type="project" value="UniProtKB-SubCell"/>
</dbReference>
<evidence type="ECO:0000256" key="2">
    <source>
        <dbReference type="ARBA" id="ARBA00009858"/>
    </source>
</evidence>
<keyword evidence="5 6" id="KW-1015">Disulfide bond</keyword>
<reference evidence="7 8" key="1">
    <citation type="journal article" date="2016" name="Proc. Natl. Acad. Sci. U.S.A.">
        <title>Comparative genomics of biotechnologically important yeasts.</title>
        <authorList>
            <person name="Riley R."/>
            <person name="Haridas S."/>
            <person name="Wolfe K.H."/>
            <person name="Lopes M.R."/>
            <person name="Hittinger C.T."/>
            <person name="Goeker M."/>
            <person name="Salamov A.A."/>
            <person name="Wisecaver J.H."/>
            <person name="Long T.M."/>
            <person name="Calvey C.H."/>
            <person name="Aerts A.L."/>
            <person name="Barry K.W."/>
            <person name="Choi C."/>
            <person name="Clum A."/>
            <person name="Coughlan A.Y."/>
            <person name="Deshpande S."/>
            <person name="Douglass A.P."/>
            <person name="Hanson S.J."/>
            <person name="Klenk H.-P."/>
            <person name="LaButti K.M."/>
            <person name="Lapidus A."/>
            <person name="Lindquist E.A."/>
            <person name="Lipzen A.M."/>
            <person name="Meier-Kolthoff J.P."/>
            <person name="Ohm R.A."/>
            <person name="Otillar R.P."/>
            <person name="Pangilinan J.L."/>
            <person name="Peng Y."/>
            <person name="Rokas A."/>
            <person name="Rosa C.A."/>
            <person name="Scheuner C."/>
            <person name="Sibirny A.A."/>
            <person name="Slot J.C."/>
            <person name="Stielow J.B."/>
            <person name="Sun H."/>
            <person name="Kurtzman C.P."/>
            <person name="Blackwell M."/>
            <person name="Grigoriev I.V."/>
            <person name="Jeffries T.W."/>
        </authorList>
    </citation>
    <scope>NUCLEOTIDE SEQUENCE [LARGE SCALE GENOMIC DNA]</scope>
    <source>
        <strain evidence="7 8">NRRL Y-11557</strain>
    </source>
</reference>
<evidence type="ECO:0000256" key="3">
    <source>
        <dbReference type="ARBA" id="ARBA00019406"/>
    </source>
</evidence>
<evidence type="ECO:0000256" key="4">
    <source>
        <dbReference type="ARBA" id="ARBA00023128"/>
    </source>
</evidence>
<keyword evidence="4" id="KW-0496">Mitochondrion</keyword>
<comment type="subcellular location">
    <subcellularLocation>
        <location evidence="1">Mitochondrion intermembrane space</location>
    </subcellularLocation>
</comment>